<dbReference type="EMBL" id="CP003221">
    <property type="protein sequence ID" value="EGJ49191.1"/>
    <property type="molecule type" value="Genomic_DNA"/>
</dbReference>
<organism evidence="1 2">
    <name type="scientific">Desulfocurvibacter africanus subsp. africanus str. Walvis Bay</name>
    <dbReference type="NCBI Taxonomy" id="690850"/>
    <lineage>
        <taxon>Bacteria</taxon>
        <taxon>Pseudomonadati</taxon>
        <taxon>Thermodesulfobacteriota</taxon>
        <taxon>Desulfovibrionia</taxon>
        <taxon>Desulfovibrionales</taxon>
        <taxon>Desulfovibrionaceae</taxon>
        <taxon>Desulfocurvibacter</taxon>
    </lineage>
</organism>
<protein>
    <submittedName>
        <fullName evidence="1">Uncharacterized protein</fullName>
    </submittedName>
</protein>
<sequence>MRDSIEEQPMAERGSVEDMSELELLERLFEMTCPSCDQDAVRQAAVEMAERIV</sequence>
<proteinExistence type="predicted"/>
<gene>
    <name evidence="1" type="ORF">Desaf_0840</name>
</gene>
<evidence type="ECO:0000313" key="2">
    <source>
        <dbReference type="Proteomes" id="UP000007844"/>
    </source>
</evidence>
<accession>F3YW88</accession>
<evidence type="ECO:0000313" key="1">
    <source>
        <dbReference type="EMBL" id="EGJ49191.1"/>
    </source>
</evidence>
<dbReference type="STRING" id="690850.Desaf_0840"/>
<keyword evidence="2" id="KW-1185">Reference proteome</keyword>
<dbReference type="KEGG" id="daf:Desaf_0840"/>
<dbReference type="AlphaFoldDB" id="F3YW88"/>
<reference evidence="1 2" key="1">
    <citation type="journal article" date="2011" name="J. Bacteriol.">
        <title>Genome sequence of the mercury-methylating and pleomorphic Desulfovibrio africanus Strain Walvis Bay.</title>
        <authorList>
            <person name="Brown S.D."/>
            <person name="Wall J.D."/>
            <person name="Kucken A.M."/>
            <person name="Gilmour C.C."/>
            <person name="Podar M."/>
            <person name="Brandt C.C."/>
            <person name="Teshima H."/>
            <person name="Detter J.C."/>
            <person name="Han C.S."/>
            <person name="Land M.L."/>
            <person name="Lucas S."/>
            <person name="Han J."/>
            <person name="Pennacchio L."/>
            <person name="Nolan M."/>
            <person name="Pitluck S."/>
            <person name="Woyke T."/>
            <person name="Goodwin L."/>
            <person name="Palumbo A.V."/>
            <person name="Elias D.A."/>
        </authorList>
    </citation>
    <scope>NUCLEOTIDE SEQUENCE [LARGE SCALE GENOMIC DNA]</scope>
    <source>
        <strain evidence="1 2">Walvis Bay</strain>
    </source>
</reference>
<dbReference type="Proteomes" id="UP000007844">
    <property type="component" value="Chromosome"/>
</dbReference>
<dbReference type="RefSeq" id="WP_005986157.1">
    <property type="nucleotide sequence ID" value="NC_016629.1"/>
</dbReference>
<name>F3YW88_DESAF</name>
<dbReference type="HOGENOM" id="CLU_3060826_0_0_7"/>